<feature type="region of interest" description="Disordered" evidence="1">
    <location>
        <begin position="1"/>
        <end position="40"/>
    </location>
</feature>
<evidence type="ECO:0000313" key="4">
    <source>
        <dbReference type="Proteomes" id="UP000324748"/>
    </source>
</evidence>
<dbReference type="AlphaFoldDB" id="A0A5B0QVL7"/>
<dbReference type="EMBL" id="VSWC01000002">
    <property type="protein sequence ID" value="KAA1117337.1"/>
    <property type="molecule type" value="Genomic_DNA"/>
</dbReference>
<reference evidence="2 4" key="1">
    <citation type="submission" date="2019-05" db="EMBL/GenBank/DDBJ databases">
        <title>Emergence of the Ug99 lineage of the wheat stem rust pathogen through somatic hybridization.</title>
        <authorList>
            <person name="Li F."/>
            <person name="Upadhyaya N.M."/>
            <person name="Sperschneider J."/>
            <person name="Matny O."/>
            <person name="Nguyen-Phuc H."/>
            <person name="Mago R."/>
            <person name="Raley C."/>
            <person name="Miller M.E."/>
            <person name="Silverstein K.A.T."/>
            <person name="Henningsen E."/>
            <person name="Hirsch C.D."/>
            <person name="Visser B."/>
            <person name="Pretorius Z.A."/>
            <person name="Steffenson B.J."/>
            <person name="Schwessinger B."/>
            <person name="Dodds P.N."/>
            <person name="Figueroa M."/>
        </authorList>
    </citation>
    <scope>NUCLEOTIDE SEQUENCE [LARGE SCALE GENOMIC DNA]</scope>
    <source>
        <strain evidence="2">21-0</strain>
    </source>
</reference>
<evidence type="ECO:0000256" key="1">
    <source>
        <dbReference type="SAM" id="MobiDB-lite"/>
    </source>
</evidence>
<sequence>MEASPKPVNKIRKSNWQSVSVSRRRTSDAKLKASSQGLSSHGWHNLPSGRFAIAHFNAQSSRISVRFPTEPPGLDSPSEKTNWYHWGGN</sequence>
<keyword evidence="4" id="KW-1185">Reference proteome</keyword>
<evidence type="ECO:0000313" key="2">
    <source>
        <dbReference type="EMBL" id="KAA1117337.1"/>
    </source>
</evidence>
<protein>
    <submittedName>
        <fullName evidence="2">Uncharacterized protein</fullName>
    </submittedName>
</protein>
<gene>
    <name evidence="2" type="ORF">PGT21_004068</name>
    <name evidence="3" type="ORF">PGT21_004102</name>
</gene>
<accession>A0A5B0QVL7</accession>
<comment type="caution">
    <text evidence="2">The sequence shown here is derived from an EMBL/GenBank/DDBJ whole genome shotgun (WGS) entry which is preliminary data.</text>
</comment>
<name>A0A5B0QVL7_PUCGR</name>
<feature type="region of interest" description="Disordered" evidence="1">
    <location>
        <begin position="67"/>
        <end position="89"/>
    </location>
</feature>
<dbReference type="Proteomes" id="UP000324748">
    <property type="component" value="Unassembled WGS sequence"/>
</dbReference>
<evidence type="ECO:0000313" key="3">
    <source>
        <dbReference type="EMBL" id="KAA1117339.1"/>
    </source>
</evidence>
<organism evidence="2 4">
    <name type="scientific">Puccinia graminis f. sp. tritici</name>
    <dbReference type="NCBI Taxonomy" id="56615"/>
    <lineage>
        <taxon>Eukaryota</taxon>
        <taxon>Fungi</taxon>
        <taxon>Dikarya</taxon>
        <taxon>Basidiomycota</taxon>
        <taxon>Pucciniomycotina</taxon>
        <taxon>Pucciniomycetes</taxon>
        <taxon>Pucciniales</taxon>
        <taxon>Pucciniaceae</taxon>
        <taxon>Puccinia</taxon>
    </lineage>
</organism>
<dbReference type="EMBL" id="VSWC01000002">
    <property type="protein sequence ID" value="KAA1117339.1"/>
    <property type="molecule type" value="Genomic_DNA"/>
</dbReference>
<proteinExistence type="predicted"/>